<dbReference type="InterPro" id="IPR010775">
    <property type="entry name" value="DUF1365"/>
</dbReference>
<organism evidence="1 2">
    <name type="scientific">Fomitopsis schrenkii</name>
    <name type="common">Brown rot fungus</name>
    <dbReference type="NCBI Taxonomy" id="2126942"/>
    <lineage>
        <taxon>Eukaryota</taxon>
        <taxon>Fungi</taxon>
        <taxon>Dikarya</taxon>
        <taxon>Basidiomycota</taxon>
        <taxon>Agaricomycotina</taxon>
        <taxon>Agaricomycetes</taxon>
        <taxon>Polyporales</taxon>
        <taxon>Fomitopsis</taxon>
    </lineage>
</organism>
<evidence type="ECO:0000313" key="2">
    <source>
        <dbReference type="Proteomes" id="UP000015241"/>
    </source>
</evidence>
<gene>
    <name evidence="1" type="ORF">FOMPIDRAFT_1164669</name>
</gene>
<accession>S8E0Z8</accession>
<evidence type="ECO:0000313" key="1">
    <source>
        <dbReference type="EMBL" id="EPS98851.1"/>
    </source>
</evidence>
<name>S8E0Z8_FOMSC</name>
<dbReference type="EMBL" id="KE504161">
    <property type="protein sequence ID" value="EPS98851.1"/>
    <property type="molecule type" value="Genomic_DNA"/>
</dbReference>
<dbReference type="PANTHER" id="PTHR33973">
    <property type="entry name" value="OS07G0153300 PROTEIN"/>
    <property type="match status" value="1"/>
</dbReference>
<dbReference type="OrthoDB" id="3340520at2759"/>
<dbReference type="PANTHER" id="PTHR33973:SF4">
    <property type="entry name" value="OS07G0153300 PROTEIN"/>
    <property type="match status" value="1"/>
</dbReference>
<dbReference type="HOGENOM" id="CLU_016237_1_0_1"/>
<dbReference type="InParanoid" id="S8E0Z8"/>
<dbReference type="Proteomes" id="UP000015241">
    <property type="component" value="Unassembled WGS sequence"/>
</dbReference>
<sequence>MVVAGLASVAAAYVAFTAGWLRLRLFTSGDDTDRTQKHGYVLECNVAHRRLLPADAAHAFAYRTLMLLVSLTALESCTLDVGRGWLFGYGGALARLTGLRPAAYLDSSARSGSGSRSIKDKLLDVLAEQGHARDVLGDAWMLTMPSYLGFEGINPLTTYYCYDTAGRLFAVVLEVHNTFGERHVYVLDREKAEQCPTSSGGSSRLRWTISKVFHVSPFNNRGGDYCMTISELSHPPPTNDSEKLRDTLPPLPYVSIHLRHQVEPSDSALPTLVATLSATESHSLTAPNLLRSLARQPFVLLLSLLRILYEAWVLHYVKRLDVYGRPDPKPARPAWAAAAGGSASGDQPSRGVGWQPPSWFEQYAHDLVCAFLARRSDELGVRITLVAGNPGEPDIVFSPIRDQAGAPHREELTIWYLSPLFFSTMVMAPSIDHALLLGYHTERMFIPSSEALFLSVFNSSTSSADEDPQHTLALAQSLRSRALPRELLGSPFTIPRTHPLDPSSFSLLRRARHVTYIAASLAEEAVARWLYTCVRARFVPGHEPWLRWQRAVETVRDTPTPSSSGAGAGATG</sequence>
<dbReference type="eggNOG" id="ENOG502S3VD">
    <property type="taxonomic scope" value="Eukaryota"/>
</dbReference>
<keyword evidence="2" id="KW-1185">Reference proteome</keyword>
<protein>
    <recommendedName>
        <fullName evidence="3">DUF1365-domain-containing protein</fullName>
    </recommendedName>
</protein>
<evidence type="ECO:0008006" key="3">
    <source>
        <dbReference type="Google" id="ProtNLM"/>
    </source>
</evidence>
<dbReference type="Pfam" id="PF07103">
    <property type="entry name" value="DUF1365"/>
    <property type="match status" value="1"/>
</dbReference>
<reference evidence="1 2" key="1">
    <citation type="journal article" date="2012" name="Science">
        <title>The Paleozoic origin of enzymatic lignin decomposition reconstructed from 31 fungal genomes.</title>
        <authorList>
            <person name="Floudas D."/>
            <person name="Binder M."/>
            <person name="Riley R."/>
            <person name="Barry K."/>
            <person name="Blanchette R.A."/>
            <person name="Henrissat B."/>
            <person name="Martinez A.T."/>
            <person name="Otillar R."/>
            <person name="Spatafora J.W."/>
            <person name="Yadav J.S."/>
            <person name="Aerts A."/>
            <person name="Benoit I."/>
            <person name="Boyd A."/>
            <person name="Carlson A."/>
            <person name="Copeland A."/>
            <person name="Coutinho P.M."/>
            <person name="de Vries R.P."/>
            <person name="Ferreira P."/>
            <person name="Findley K."/>
            <person name="Foster B."/>
            <person name="Gaskell J."/>
            <person name="Glotzer D."/>
            <person name="Gorecki P."/>
            <person name="Heitman J."/>
            <person name="Hesse C."/>
            <person name="Hori C."/>
            <person name="Igarashi K."/>
            <person name="Jurgens J.A."/>
            <person name="Kallen N."/>
            <person name="Kersten P."/>
            <person name="Kohler A."/>
            <person name="Kuees U."/>
            <person name="Kumar T.K.A."/>
            <person name="Kuo A."/>
            <person name="LaButti K."/>
            <person name="Larrondo L.F."/>
            <person name="Lindquist E."/>
            <person name="Ling A."/>
            <person name="Lombard V."/>
            <person name="Lucas S."/>
            <person name="Lundell T."/>
            <person name="Martin R."/>
            <person name="McLaughlin D.J."/>
            <person name="Morgenstern I."/>
            <person name="Morin E."/>
            <person name="Murat C."/>
            <person name="Nagy L.G."/>
            <person name="Nolan M."/>
            <person name="Ohm R.A."/>
            <person name="Patyshakuliyeva A."/>
            <person name="Rokas A."/>
            <person name="Ruiz-Duenas F.J."/>
            <person name="Sabat G."/>
            <person name="Salamov A."/>
            <person name="Samejima M."/>
            <person name="Schmutz J."/>
            <person name="Slot J.C."/>
            <person name="St John F."/>
            <person name="Stenlid J."/>
            <person name="Sun H."/>
            <person name="Sun S."/>
            <person name="Syed K."/>
            <person name="Tsang A."/>
            <person name="Wiebenga A."/>
            <person name="Young D."/>
            <person name="Pisabarro A."/>
            <person name="Eastwood D.C."/>
            <person name="Martin F."/>
            <person name="Cullen D."/>
            <person name="Grigoriev I.V."/>
            <person name="Hibbett D.S."/>
        </authorList>
    </citation>
    <scope>NUCLEOTIDE SEQUENCE</scope>
    <source>
        <strain evidence="2">FP-58527</strain>
    </source>
</reference>
<dbReference type="AlphaFoldDB" id="S8E0Z8"/>
<proteinExistence type="predicted"/>